<proteinExistence type="inferred from homology"/>
<sequence length="97" mass="11058">CISDILCIFFNLLHIVACLFHLIYGKSPEECCFNFFKKPVPVRSIVSYEETRDDCPKAGVIFITKKAARICVDPGFKWVKRAIDQIDIRNVESSTGE</sequence>
<keyword evidence="6" id="KW-0812">Transmembrane</keyword>
<evidence type="ECO:0000259" key="7">
    <source>
        <dbReference type="SMART" id="SM00199"/>
    </source>
</evidence>
<dbReference type="InterPro" id="IPR036048">
    <property type="entry name" value="Interleukin_8-like_sf"/>
</dbReference>
<evidence type="ECO:0000256" key="4">
    <source>
        <dbReference type="ARBA" id="ARBA00022525"/>
    </source>
</evidence>
<keyword evidence="5" id="KW-0732">Signal</keyword>
<dbReference type="Pfam" id="PF00048">
    <property type="entry name" value="IL8"/>
    <property type="match status" value="1"/>
</dbReference>
<feature type="transmembrane region" description="Helical" evidence="6">
    <location>
        <begin position="5"/>
        <end position="24"/>
    </location>
</feature>
<keyword evidence="3" id="KW-0202">Cytokine</keyword>
<dbReference type="GO" id="GO:0008009">
    <property type="term" value="F:chemokine activity"/>
    <property type="evidence" value="ECO:0007669"/>
    <property type="project" value="InterPro"/>
</dbReference>
<comment type="subcellular location">
    <subcellularLocation>
        <location evidence="1">Secreted</location>
    </subcellularLocation>
</comment>
<name>A0AAR2L0Y3_PYGNA</name>
<reference evidence="8" key="2">
    <citation type="submission" date="2025-08" db="UniProtKB">
        <authorList>
            <consortium name="Ensembl"/>
        </authorList>
    </citation>
    <scope>IDENTIFICATION</scope>
</reference>
<dbReference type="GO" id="GO:0006955">
    <property type="term" value="P:immune response"/>
    <property type="evidence" value="ECO:0007669"/>
    <property type="project" value="InterPro"/>
</dbReference>
<reference evidence="8" key="3">
    <citation type="submission" date="2025-09" db="UniProtKB">
        <authorList>
            <consortium name="Ensembl"/>
        </authorList>
    </citation>
    <scope>IDENTIFICATION</scope>
</reference>
<dbReference type="CDD" id="cd00272">
    <property type="entry name" value="Chemokine_CC"/>
    <property type="match status" value="1"/>
</dbReference>
<evidence type="ECO:0000256" key="5">
    <source>
        <dbReference type="ARBA" id="ARBA00022729"/>
    </source>
</evidence>
<evidence type="ECO:0000313" key="9">
    <source>
        <dbReference type="Proteomes" id="UP001501920"/>
    </source>
</evidence>
<evidence type="ECO:0000313" key="8">
    <source>
        <dbReference type="Ensembl" id="ENSPNAP00000070288.1"/>
    </source>
</evidence>
<evidence type="ECO:0000256" key="1">
    <source>
        <dbReference type="ARBA" id="ARBA00004613"/>
    </source>
</evidence>
<evidence type="ECO:0000256" key="6">
    <source>
        <dbReference type="SAM" id="Phobius"/>
    </source>
</evidence>
<dbReference type="Ensembl" id="ENSPNAT00000054172.1">
    <property type="protein sequence ID" value="ENSPNAP00000070288.1"/>
    <property type="gene ID" value="ENSPNAG00000018702.2"/>
</dbReference>
<feature type="domain" description="Chemokine interleukin-8-like" evidence="7">
    <location>
        <begin position="28"/>
        <end position="86"/>
    </location>
</feature>
<dbReference type="SMART" id="SM00199">
    <property type="entry name" value="SCY"/>
    <property type="match status" value="1"/>
</dbReference>
<comment type="similarity">
    <text evidence="2">Belongs to the intercrine beta (chemokine CC) family.</text>
</comment>
<organism evidence="8 9">
    <name type="scientific">Pygocentrus nattereri</name>
    <name type="common">Red-bellied piranha</name>
    <dbReference type="NCBI Taxonomy" id="42514"/>
    <lineage>
        <taxon>Eukaryota</taxon>
        <taxon>Metazoa</taxon>
        <taxon>Chordata</taxon>
        <taxon>Craniata</taxon>
        <taxon>Vertebrata</taxon>
        <taxon>Euteleostomi</taxon>
        <taxon>Actinopterygii</taxon>
        <taxon>Neopterygii</taxon>
        <taxon>Teleostei</taxon>
        <taxon>Ostariophysi</taxon>
        <taxon>Characiformes</taxon>
        <taxon>Characoidei</taxon>
        <taxon>Pygocentrus</taxon>
    </lineage>
</organism>
<dbReference type="Proteomes" id="UP001501920">
    <property type="component" value="Chromosome 2"/>
</dbReference>
<keyword evidence="6" id="KW-1133">Transmembrane helix</keyword>
<accession>A0AAR2L0Y3</accession>
<dbReference type="InterPro" id="IPR001811">
    <property type="entry name" value="Chemokine_IL8-like_dom"/>
</dbReference>
<evidence type="ECO:0000256" key="3">
    <source>
        <dbReference type="ARBA" id="ARBA00022514"/>
    </source>
</evidence>
<evidence type="ECO:0000256" key="2">
    <source>
        <dbReference type="ARBA" id="ARBA00010868"/>
    </source>
</evidence>
<dbReference type="GO" id="GO:0005615">
    <property type="term" value="C:extracellular space"/>
    <property type="evidence" value="ECO:0007669"/>
    <property type="project" value="UniProtKB-KW"/>
</dbReference>
<reference evidence="8 9" key="1">
    <citation type="submission" date="2020-10" db="EMBL/GenBank/DDBJ databases">
        <title>Pygocentrus nattereri (red-bellied piranha) genome, fPygNat1, primary haplotype.</title>
        <authorList>
            <person name="Myers G."/>
            <person name="Meyer A."/>
            <person name="Karagic N."/>
            <person name="Pippel M."/>
            <person name="Winkler S."/>
            <person name="Tracey A."/>
            <person name="Wood J."/>
            <person name="Formenti G."/>
            <person name="Howe K."/>
            <person name="Fedrigo O."/>
            <person name="Jarvis E.D."/>
        </authorList>
    </citation>
    <scope>NUCLEOTIDE SEQUENCE [LARGE SCALE GENOMIC DNA]</scope>
</reference>
<keyword evidence="9" id="KW-1185">Reference proteome</keyword>
<protein>
    <submittedName>
        <fullName evidence="8">Chemokine (C-C motif) ligand 36, duplicate 1</fullName>
    </submittedName>
</protein>
<dbReference type="GeneTree" id="ENSGT01120000272318"/>
<dbReference type="AlphaFoldDB" id="A0AAR2L0Y3"/>
<dbReference type="FunFam" id="2.40.50.40:FF:000002">
    <property type="entry name" value="C-C motif chemokine"/>
    <property type="match status" value="1"/>
</dbReference>
<dbReference type="PANTHER" id="PTHR12015">
    <property type="entry name" value="SMALL INDUCIBLE CYTOKINE A"/>
    <property type="match status" value="1"/>
</dbReference>
<dbReference type="PANTHER" id="PTHR12015:SF183">
    <property type="entry name" value="C-C MOTIF CHEMOKINE 3"/>
    <property type="match status" value="1"/>
</dbReference>
<dbReference type="InterPro" id="IPR039809">
    <property type="entry name" value="Chemokine_b/g/d"/>
</dbReference>
<keyword evidence="6" id="KW-0472">Membrane</keyword>
<dbReference type="SUPFAM" id="SSF54117">
    <property type="entry name" value="Interleukin 8-like chemokines"/>
    <property type="match status" value="1"/>
</dbReference>
<keyword evidence="4" id="KW-0964">Secreted</keyword>
<dbReference type="Gene3D" id="2.40.50.40">
    <property type="match status" value="1"/>
</dbReference>